<sequence>MTNSFLVLEATGPEAYLGEDEFVQCKGPSVRNLARELRRPAVDDVSFAQAAFEWVRDEVAHSYDVADPRVTLTASEVLEHRVGLCYAKSHLLAALLRAEGIPAGLCYQRLVHGDGHVLHGLVAVYLDGAWHRQDARGNKDGVDAQFSLDSERLAWPVDMSLGEIDYPQVFASPARCVIDALRDATDVLALCDAGLPTALGAEAC</sequence>
<name>A0A9X7WGN6_9MYCO</name>
<organism evidence="2 3">
    <name type="scientific">Mycolicibacter heraklionensis</name>
    <dbReference type="NCBI Taxonomy" id="512402"/>
    <lineage>
        <taxon>Bacteria</taxon>
        <taxon>Bacillati</taxon>
        <taxon>Actinomycetota</taxon>
        <taxon>Actinomycetes</taxon>
        <taxon>Mycobacteriales</taxon>
        <taxon>Mycobacteriaceae</taxon>
        <taxon>Mycolicibacter</taxon>
    </lineage>
</organism>
<dbReference type="KEGG" id="mher:K3U94_00945"/>
<evidence type="ECO:0000313" key="3">
    <source>
        <dbReference type="Proteomes" id="UP000825008"/>
    </source>
</evidence>
<dbReference type="InterPro" id="IPR002931">
    <property type="entry name" value="Transglutaminase-like"/>
</dbReference>
<dbReference type="SMART" id="SM00460">
    <property type="entry name" value="TGc"/>
    <property type="match status" value="1"/>
</dbReference>
<dbReference type="RefSeq" id="WP_082134171.1">
    <property type="nucleotide sequence ID" value="NZ_CP080997.1"/>
</dbReference>
<proteinExistence type="predicted"/>
<feature type="domain" description="Transglutaminase-like" evidence="1">
    <location>
        <begin position="77"/>
        <end position="137"/>
    </location>
</feature>
<dbReference type="PANTHER" id="PTHR33490:SF3">
    <property type="entry name" value="CONSERVED INTEGRAL MEMBRANE PROTEIN"/>
    <property type="match status" value="1"/>
</dbReference>
<dbReference type="Pfam" id="PF01841">
    <property type="entry name" value="Transglut_core"/>
    <property type="match status" value="1"/>
</dbReference>
<dbReference type="SUPFAM" id="SSF54001">
    <property type="entry name" value="Cysteine proteinases"/>
    <property type="match status" value="1"/>
</dbReference>
<protein>
    <submittedName>
        <fullName evidence="2">Transglutaminase family protein</fullName>
    </submittedName>
</protein>
<dbReference type="AlphaFoldDB" id="A0A9X7WGN6"/>
<dbReference type="Gene3D" id="3.10.620.30">
    <property type="match status" value="1"/>
</dbReference>
<reference evidence="2" key="1">
    <citation type="submission" date="2021-08" db="EMBL/GenBank/DDBJ databases">
        <title>Whole genome sequencing of non-tuberculosis mycobacteria type-strains.</title>
        <authorList>
            <person name="Igarashi Y."/>
            <person name="Osugi A."/>
            <person name="Mitarai S."/>
        </authorList>
    </citation>
    <scope>NUCLEOTIDE SEQUENCE</scope>
    <source>
        <strain evidence="2">JCM 30995</strain>
    </source>
</reference>
<accession>A0A9X7WGN6</accession>
<dbReference type="PANTHER" id="PTHR33490">
    <property type="entry name" value="BLR5614 PROTEIN-RELATED"/>
    <property type="match status" value="1"/>
</dbReference>
<evidence type="ECO:0000259" key="1">
    <source>
        <dbReference type="SMART" id="SM00460"/>
    </source>
</evidence>
<dbReference type="EMBL" id="CP080997">
    <property type="protein sequence ID" value="QZA07958.1"/>
    <property type="molecule type" value="Genomic_DNA"/>
</dbReference>
<dbReference type="Proteomes" id="UP000825008">
    <property type="component" value="Chromosome"/>
</dbReference>
<evidence type="ECO:0000313" key="2">
    <source>
        <dbReference type="EMBL" id="QZA07958.1"/>
    </source>
</evidence>
<dbReference type="InterPro" id="IPR038765">
    <property type="entry name" value="Papain-like_cys_pep_sf"/>
</dbReference>
<gene>
    <name evidence="2" type="ORF">K3U94_00945</name>
</gene>